<dbReference type="EMBL" id="KN832972">
    <property type="protein sequence ID" value="KIM91256.1"/>
    <property type="molecule type" value="Genomic_DNA"/>
</dbReference>
<name>A0A0C3GKX5_PILCF</name>
<dbReference type="InParanoid" id="A0A0C3GKX5"/>
<evidence type="ECO:0000313" key="2">
    <source>
        <dbReference type="EMBL" id="KIM91256.1"/>
    </source>
</evidence>
<accession>A0A0C3GKX5</accession>
<dbReference type="Pfam" id="PF09729">
    <property type="entry name" value="Gti1_Pac2"/>
    <property type="match status" value="1"/>
</dbReference>
<dbReference type="Proteomes" id="UP000054166">
    <property type="component" value="Unassembled WGS sequence"/>
</dbReference>
<evidence type="ECO:0000256" key="1">
    <source>
        <dbReference type="SAM" id="MobiDB-lite"/>
    </source>
</evidence>
<feature type="region of interest" description="Disordered" evidence="1">
    <location>
        <begin position="102"/>
        <end position="131"/>
    </location>
</feature>
<gene>
    <name evidence="2" type="ORF">PILCRDRAFT_811779</name>
</gene>
<dbReference type="AlphaFoldDB" id="A0A0C3GKX5"/>
<dbReference type="PANTHER" id="PTHR28027:SF2">
    <property type="entry name" value="TRANSCRIPTIONAL REGULATOR MIT1"/>
    <property type="match status" value="1"/>
</dbReference>
<sequence>MQNPLWSSSSQHPNAHPFFGIVETTVQALRLVYAARLGVIPRIIRRLNDRERSQMIVSGAVFVFSAEESGIRRWTDGRLFLSSRIDGNFLVSERRVRRPGVRRGTLIPASQPSGVQGAEREKTWSQKFKPH</sequence>
<dbReference type="OrthoDB" id="5572844at2759"/>
<reference evidence="2 3" key="1">
    <citation type="submission" date="2014-04" db="EMBL/GenBank/DDBJ databases">
        <authorList>
            <consortium name="DOE Joint Genome Institute"/>
            <person name="Kuo A."/>
            <person name="Tarkka M."/>
            <person name="Buscot F."/>
            <person name="Kohler A."/>
            <person name="Nagy L.G."/>
            <person name="Floudas D."/>
            <person name="Copeland A."/>
            <person name="Barry K.W."/>
            <person name="Cichocki N."/>
            <person name="Veneault-Fourrey C."/>
            <person name="LaButti K."/>
            <person name="Lindquist E.A."/>
            <person name="Lipzen A."/>
            <person name="Lundell T."/>
            <person name="Morin E."/>
            <person name="Murat C."/>
            <person name="Sun H."/>
            <person name="Tunlid A."/>
            <person name="Henrissat B."/>
            <person name="Grigoriev I.V."/>
            <person name="Hibbett D.S."/>
            <person name="Martin F."/>
            <person name="Nordberg H.P."/>
            <person name="Cantor M.N."/>
            <person name="Hua S.X."/>
        </authorList>
    </citation>
    <scope>NUCLEOTIDE SEQUENCE [LARGE SCALE GENOMIC DNA]</scope>
    <source>
        <strain evidence="2 3">F 1598</strain>
    </source>
</reference>
<dbReference type="InterPro" id="IPR018608">
    <property type="entry name" value="Gti1/Pac2"/>
</dbReference>
<organism evidence="2 3">
    <name type="scientific">Piloderma croceum (strain F 1598)</name>
    <dbReference type="NCBI Taxonomy" id="765440"/>
    <lineage>
        <taxon>Eukaryota</taxon>
        <taxon>Fungi</taxon>
        <taxon>Dikarya</taxon>
        <taxon>Basidiomycota</taxon>
        <taxon>Agaricomycotina</taxon>
        <taxon>Agaricomycetes</taxon>
        <taxon>Agaricomycetidae</taxon>
        <taxon>Atheliales</taxon>
        <taxon>Atheliaceae</taxon>
        <taxon>Piloderma</taxon>
    </lineage>
</organism>
<dbReference type="GO" id="GO:0003677">
    <property type="term" value="F:DNA binding"/>
    <property type="evidence" value="ECO:0007669"/>
    <property type="project" value="TreeGrafter"/>
</dbReference>
<evidence type="ECO:0000313" key="3">
    <source>
        <dbReference type="Proteomes" id="UP000054166"/>
    </source>
</evidence>
<proteinExistence type="predicted"/>
<reference evidence="3" key="2">
    <citation type="submission" date="2015-01" db="EMBL/GenBank/DDBJ databases">
        <title>Evolutionary Origins and Diversification of the Mycorrhizal Mutualists.</title>
        <authorList>
            <consortium name="DOE Joint Genome Institute"/>
            <consortium name="Mycorrhizal Genomics Consortium"/>
            <person name="Kohler A."/>
            <person name="Kuo A."/>
            <person name="Nagy L.G."/>
            <person name="Floudas D."/>
            <person name="Copeland A."/>
            <person name="Barry K.W."/>
            <person name="Cichocki N."/>
            <person name="Veneault-Fourrey C."/>
            <person name="LaButti K."/>
            <person name="Lindquist E.A."/>
            <person name="Lipzen A."/>
            <person name="Lundell T."/>
            <person name="Morin E."/>
            <person name="Murat C."/>
            <person name="Riley R."/>
            <person name="Ohm R."/>
            <person name="Sun H."/>
            <person name="Tunlid A."/>
            <person name="Henrissat B."/>
            <person name="Grigoriev I.V."/>
            <person name="Hibbett D.S."/>
            <person name="Martin F."/>
        </authorList>
    </citation>
    <scope>NUCLEOTIDE SEQUENCE [LARGE SCALE GENOMIC DNA]</scope>
    <source>
        <strain evidence="3">F 1598</strain>
    </source>
</reference>
<protein>
    <submittedName>
        <fullName evidence="2">Uncharacterized protein</fullName>
    </submittedName>
</protein>
<dbReference type="PANTHER" id="PTHR28027">
    <property type="entry name" value="TRANSCRIPTIONAL REGULATOR MIT1"/>
    <property type="match status" value="1"/>
</dbReference>
<dbReference type="HOGENOM" id="CLU_1928383_0_0_1"/>
<keyword evidence="3" id="KW-1185">Reference proteome</keyword>